<dbReference type="AlphaFoldDB" id="A0A1I7AD26"/>
<dbReference type="Proteomes" id="UP000199546">
    <property type="component" value="Unassembled WGS sequence"/>
</dbReference>
<gene>
    <name evidence="2" type="ORF">SAMN05660657_02687</name>
</gene>
<evidence type="ECO:0000256" key="1">
    <source>
        <dbReference type="SAM" id="MobiDB-lite"/>
    </source>
</evidence>
<feature type="region of interest" description="Disordered" evidence="1">
    <location>
        <begin position="1"/>
        <end position="26"/>
    </location>
</feature>
<reference evidence="3" key="1">
    <citation type="submission" date="2016-10" db="EMBL/GenBank/DDBJ databases">
        <authorList>
            <person name="Varghese N."/>
            <person name="Submissions S."/>
        </authorList>
    </citation>
    <scope>NUCLEOTIDE SEQUENCE [LARGE SCALE GENOMIC DNA]</scope>
    <source>
        <strain evidence="3">DSM 46136</strain>
    </source>
</reference>
<keyword evidence="3" id="KW-1185">Reference proteome</keyword>
<sequence>MADSPDCDDAPVTQEPTDLPDGARWPGPDLHTLRAVVELDLALDTDVVVDAAHAVVTDLADRAFGHGWQRWYGEALEAEGVTDLRRVLAHDSVAEAVLARLRDRMREDDETPDPPSEEYGWYAYPPGVSAGRVQWRRAVRRRRESARTAAVLPRRRRVAGRRRRG</sequence>
<evidence type="ECO:0000313" key="3">
    <source>
        <dbReference type="Proteomes" id="UP000199546"/>
    </source>
</evidence>
<organism evidence="2 3">
    <name type="scientific">Geodermatophilus amargosae</name>
    <dbReference type="NCBI Taxonomy" id="1296565"/>
    <lineage>
        <taxon>Bacteria</taxon>
        <taxon>Bacillati</taxon>
        <taxon>Actinomycetota</taxon>
        <taxon>Actinomycetes</taxon>
        <taxon>Geodermatophilales</taxon>
        <taxon>Geodermatophilaceae</taxon>
        <taxon>Geodermatophilus</taxon>
    </lineage>
</organism>
<dbReference type="EMBL" id="FPBA01000008">
    <property type="protein sequence ID" value="SFT72872.1"/>
    <property type="molecule type" value="Genomic_DNA"/>
</dbReference>
<proteinExistence type="predicted"/>
<evidence type="ECO:0000313" key="2">
    <source>
        <dbReference type="EMBL" id="SFT72872.1"/>
    </source>
</evidence>
<dbReference type="STRING" id="1296565.SAMN05660657_02687"/>
<name>A0A1I7AD26_9ACTN</name>
<accession>A0A1I7AD26</accession>
<protein>
    <submittedName>
        <fullName evidence="2">Uncharacterized protein</fullName>
    </submittedName>
</protein>